<protein>
    <recommendedName>
        <fullName evidence="4">Phospholipid/glycerol acyltransferase domain-containing protein</fullName>
    </recommendedName>
</protein>
<dbReference type="EMBL" id="QPIZ01000050">
    <property type="protein sequence ID" value="RCW22722.1"/>
    <property type="molecule type" value="Genomic_DNA"/>
</dbReference>
<proteinExistence type="predicted"/>
<keyword evidence="3" id="KW-0012">Acyltransferase</keyword>
<dbReference type="PANTHER" id="PTHR10434">
    <property type="entry name" value="1-ACYL-SN-GLYCEROL-3-PHOSPHATE ACYLTRANSFERASE"/>
    <property type="match status" value="1"/>
</dbReference>
<dbReference type="SUPFAM" id="SSF69593">
    <property type="entry name" value="Glycerol-3-phosphate (1)-acyltransferase"/>
    <property type="match status" value="1"/>
</dbReference>
<dbReference type="GO" id="GO:0003841">
    <property type="term" value="F:1-acylglycerol-3-phosphate O-acyltransferase activity"/>
    <property type="evidence" value="ECO:0007669"/>
    <property type="project" value="TreeGrafter"/>
</dbReference>
<sequence length="184" mass="21187">MKTISGYILTKVLGWKIVGDFPTLNKCVIIFAPHTSYYDSLYGKLFLNEISINHIILSKKELFFFPMNILMKWYGSVAVRSVKGENTICKISKIIQESQSVHAIISPEGTRKKVIKWNKGFYYIAFKAKVPIVVSYLDYQKKEIGIKGVIDDIENIETVMQQINLMYKDVTAKYPENFSLELKV</sequence>
<organism evidence="5 6">
    <name type="scientific">Marinilabilia salmonicolor</name>
    <dbReference type="NCBI Taxonomy" id="989"/>
    <lineage>
        <taxon>Bacteria</taxon>
        <taxon>Pseudomonadati</taxon>
        <taxon>Bacteroidota</taxon>
        <taxon>Bacteroidia</taxon>
        <taxon>Marinilabiliales</taxon>
        <taxon>Marinilabiliaceae</taxon>
        <taxon>Marinilabilia</taxon>
    </lineage>
</organism>
<name>A0A368UIW1_9BACT</name>
<evidence type="ECO:0000313" key="5">
    <source>
        <dbReference type="EMBL" id="RCW22722.1"/>
    </source>
</evidence>
<reference evidence="5 6" key="1">
    <citation type="submission" date="2018-07" db="EMBL/GenBank/DDBJ databases">
        <title>Freshwater and sediment microbial communities from various areas in North America, analyzing microbe dynamics in response to fracking.</title>
        <authorList>
            <person name="Lamendella R."/>
        </authorList>
    </citation>
    <scope>NUCLEOTIDE SEQUENCE [LARGE SCALE GENOMIC DNA]</scope>
    <source>
        <strain evidence="5 6">160A</strain>
    </source>
</reference>
<keyword evidence="2" id="KW-0808">Transferase</keyword>
<comment type="pathway">
    <text evidence="1">Lipid metabolism.</text>
</comment>
<evidence type="ECO:0000256" key="1">
    <source>
        <dbReference type="ARBA" id="ARBA00005189"/>
    </source>
</evidence>
<dbReference type="PANTHER" id="PTHR10434:SF9">
    <property type="entry name" value="PHOSPHOLIPID_GLYCEROL ACYLTRANSFERASE DOMAIN-CONTAINING PROTEIN"/>
    <property type="match status" value="1"/>
</dbReference>
<dbReference type="Proteomes" id="UP000252733">
    <property type="component" value="Unassembled WGS sequence"/>
</dbReference>
<evidence type="ECO:0000259" key="4">
    <source>
        <dbReference type="SMART" id="SM00563"/>
    </source>
</evidence>
<comment type="caution">
    <text evidence="5">The sequence shown here is derived from an EMBL/GenBank/DDBJ whole genome shotgun (WGS) entry which is preliminary data.</text>
</comment>
<evidence type="ECO:0000313" key="6">
    <source>
        <dbReference type="Proteomes" id="UP000252733"/>
    </source>
</evidence>
<evidence type="ECO:0000256" key="3">
    <source>
        <dbReference type="ARBA" id="ARBA00023315"/>
    </source>
</evidence>
<dbReference type="AlphaFoldDB" id="A0A368UIW1"/>
<dbReference type="GO" id="GO:0006654">
    <property type="term" value="P:phosphatidic acid biosynthetic process"/>
    <property type="evidence" value="ECO:0007669"/>
    <property type="project" value="TreeGrafter"/>
</dbReference>
<dbReference type="RefSeq" id="WP_114438179.1">
    <property type="nucleotide sequence ID" value="NZ_QPIZ01000050.1"/>
</dbReference>
<gene>
    <name evidence="5" type="ORF">DFO77_1507</name>
</gene>
<dbReference type="SMART" id="SM00563">
    <property type="entry name" value="PlsC"/>
    <property type="match status" value="1"/>
</dbReference>
<keyword evidence="6" id="KW-1185">Reference proteome</keyword>
<feature type="domain" description="Phospholipid/glycerol acyltransferase" evidence="4">
    <location>
        <begin position="28"/>
        <end position="137"/>
    </location>
</feature>
<dbReference type="InterPro" id="IPR002123">
    <property type="entry name" value="Plipid/glycerol_acylTrfase"/>
</dbReference>
<dbReference type="Pfam" id="PF01553">
    <property type="entry name" value="Acyltransferase"/>
    <property type="match status" value="1"/>
</dbReference>
<accession>A0A368UIW1</accession>
<evidence type="ECO:0000256" key="2">
    <source>
        <dbReference type="ARBA" id="ARBA00022679"/>
    </source>
</evidence>